<protein>
    <submittedName>
        <fullName evidence="1">Uncharacterized protein</fullName>
    </submittedName>
</protein>
<evidence type="ECO:0000313" key="1">
    <source>
        <dbReference type="EMBL" id="KAK9738733.1"/>
    </source>
</evidence>
<gene>
    <name evidence="1" type="ORF">QE152_g9611</name>
</gene>
<name>A0AAW1LY38_POPJA</name>
<accession>A0AAW1LY38</accession>
<keyword evidence="2" id="KW-1185">Reference proteome</keyword>
<reference evidence="1 2" key="1">
    <citation type="journal article" date="2024" name="BMC Genomics">
        <title>De novo assembly and annotation of Popillia japonica's genome with initial clues to its potential as an invasive pest.</title>
        <authorList>
            <person name="Cucini C."/>
            <person name="Boschi S."/>
            <person name="Funari R."/>
            <person name="Cardaioli E."/>
            <person name="Iannotti N."/>
            <person name="Marturano G."/>
            <person name="Paoli F."/>
            <person name="Bruttini M."/>
            <person name="Carapelli A."/>
            <person name="Frati F."/>
            <person name="Nardi F."/>
        </authorList>
    </citation>
    <scope>NUCLEOTIDE SEQUENCE [LARGE SCALE GENOMIC DNA]</scope>
    <source>
        <strain evidence="1">DMR45628</strain>
    </source>
</reference>
<sequence>MVLIRIEEKAQPTHSYIRLRNKHATCRNIVFTYKSQAKPKKNIIVTSRKNHDSYSRWGDTNRVNRTAVNRRETSARRYRN</sequence>
<comment type="caution">
    <text evidence="1">The sequence shown here is derived from an EMBL/GenBank/DDBJ whole genome shotgun (WGS) entry which is preliminary data.</text>
</comment>
<dbReference type="AlphaFoldDB" id="A0AAW1LY38"/>
<evidence type="ECO:0000313" key="2">
    <source>
        <dbReference type="Proteomes" id="UP001458880"/>
    </source>
</evidence>
<proteinExistence type="predicted"/>
<organism evidence="1 2">
    <name type="scientific">Popillia japonica</name>
    <name type="common">Japanese beetle</name>
    <dbReference type="NCBI Taxonomy" id="7064"/>
    <lineage>
        <taxon>Eukaryota</taxon>
        <taxon>Metazoa</taxon>
        <taxon>Ecdysozoa</taxon>
        <taxon>Arthropoda</taxon>
        <taxon>Hexapoda</taxon>
        <taxon>Insecta</taxon>
        <taxon>Pterygota</taxon>
        <taxon>Neoptera</taxon>
        <taxon>Endopterygota</taxon>
        <taxon>Coleoptera</taxon>
        <taxon>Polyphaga</taxon>
        <taxon>Scarabaeiformia</taxon>
        <taxon>Scarabaeidae</taxon>
        <taxon>Rutelinae</taxon>
        <taxon>Popillia</taxon>
    </lineage>
</organism>
<dbReference type="Proteomes" id="UP001458880">
    <property type="component" value="Unassembled WGS sequence"/>
</dbReference>
<dbReference type="EMBL" id="JASPKY010000083">
    <property type="protein sequence ID" value="KAK9738733.1"/>
    <property type="molecule type" value="Genomic_DNA"/>
</dbReference>